<dbReference type="Proteomes" id="UP001231189">
    <property type="component" value="Unassembled WGS sequence"/>
</dbReference>
<dbReference type="AlphaFoldDB" id="A0AAD8SVW2"/>
<sequence length="115" mass="13013">MLATARKFANTAATMLDERTEAANFVVHFQKKDREVDESLEKITFATPTEQQPLTTPKDNMKKAAELLKKKDEEIDINYVRKLVASAMQQQSKADTSRRLESNPDHCISTAQKDA</sequence>
<feature type="region of interest" description="Disordered" evidence="1">
    <location>
        <begin position="88"/>
        <end position="115"/>
    </location>
</feature>
<evidence type="ECO:0000313" key="2">
    <source>
        <dbReference type="EMBL" id="KAK1664880.1"/>
    </source>
</evidence>
<comment type="caution">
    <text evidence="2">The sequence shown here is derived from an EMBL/GenBank/DDBJ whole genome shotgun (WGS) entry which is preliminary data.</text>
</comment>
<keyword evidence="3" id="KW-1185">Reference proteome</keyword>
<dbReference type="EMBL" id="JAUUTY010000003">
    <property type="protein sequence ID" value="KAK1664880.1"/>
    <property type="molecule type" value="Genomic_DNA"/>
</dbReference>
<proteinExistence type="predicted"/>
<reference evidence="2" key="1">
    <citation type="submission" date="2023-07" db="EMBL/GenBank/DDBJ databases">
        <title>A chromosome-level genome assembly of Lolium multiflorum.</title>
        <authorList>
            <person name="Chen Y."/>
            <person name="Copetti D."/>
            <person name="Kolliker R."/>
            <person name="Studer B."/>
        </authorList>
    </citation>
    <scope>NUCLEOTIDE SEQUENCE</scope>
    <source>
        <strain evidence="2">02402/16</strain>
        <tissue evidence="2">Leaf</tissue>
    </source>
</reference>
<evidence type="ECO:0000256" key="1">
    <source>
        <dbReference type="SAM" id="MobiDB-lite"/>
    </source>
</evidence>
<accession>A0AAD8SVW2</accession>
<feature type="compositionally biased region" description="Basic and acidic residues" evidence="1">
    <location>
        <begin position="95"/>
        <end position="104"/>
    </location>
</feature>
<evidence type="ECO:0000313" key="3">
    <source>
        <dbReference type="Proteomes" id="UP001231189"/>
    </source>
</evidence>
<name>A0AAD8SVW2_LOLMU</name>
<gene>
    <name evidence="2" type="ORF">QYE76_053039</name>
</gene>
<protein>
    <submittedName>
        <fullName evidence="2">Uncharacterized protein</fullName>
    </submittedName>
</protein>
<organism evidence="2 3">
    <name type="scientific">Lolium multiflorum</name>
    <name type="common">Italian ryegrass</name>
    <name type="synonym">Lolium perenne subsp. multiflorum</name>
    <dbReference type="NCBI Taxonomy" id="4521"/>
    <lineage>
        <taxon>Eukaryota</taxon>
        <taxon>Viridiplantae</taxon>
        <taxon>Streptophyta</taxon>
        <taxon>Embryophyta</taxon>
        <taxon>Tracheophyta</taxon>
        <taxon>Spermatophyta</taxon>
        <taxon>Magnoliopsida</taxon>
        <taxon>Liliopsida</taxon>
        <taxon>Poales</taxon>
        <taxon>Poaceae</taxon>
        <taxon>BOP clade</taxon>
        <taxon>Pooideae</taxon>
        <taxon>Poodae</taxon>
        <taxon>Poeae</taxon>
        <taxon>Poeae Chloroplast Group 2 (Poeae type)</taxon>
        <taxon>Loliodinae</taxon>
        <taxon>Loliinae</taxon>
        <taxon>Lolium</taxon>
    </lineage>
</organism>